<proteinExistence type="predicted"/>
<keyword evidence="3" id="KW-1185">Reference proteome</keyword>
<feature type="transmembrane region" description="Helical" evidence="1">
    <location>
        <begin position="30"/>
        <end position="51"/>
    </location>
</feature>
<evidence type="ECO:0000313" key="2">
    <source>
        <dbReference type="EMBL" id="OAF63835.1"/>
    </source>
</evidence>
<protein>
    <submittedName>
        <fullName evidence="2">Uncharacterized protein</fullName>
    </submittedName>
</protein>
<keyword evidence="1" id="KW-0812">Transmembrane</keyword>
<dbReference type="Proteomes" id="UP000078046">
    <property type="component" value="Unassembled WGS sequence"/>
</dbReference>
<reference evidence="2 3" key="1">
    <citation type="submission" date="2016-04" db="EMBL/GenBank/DDBJ databases">
        <title>The genome of Intoshia linei affirms orthonectids as highly simplified spiralians.</title>
        <authorList>
            <person name="Mikhailov K.V."/>
            <person name="Slusarev G.S."/>
            <person name="Nikitin M.A."/>
            <person name="Logacheva M.D."/>
            <person name="Penin A."/>
            <person name="Aleoshin V."/>
            <person name="Panchin Y.V."/>
        </authorList>
    </citation>
    <scope>NUCLEOTIDE SEQUENCE [LARGE SCALE GENOMIC DNA]</scope>
    <source>
        <strain evidence="2">Intl2013</strain>
        <tissue evidence="2">Whole animal</tissue>
    </source>
</reference>
<evidence type="ECO:0000256" key="1">
    <source>
        <dbReference type="SAM" id="Phobius"/>
    </source>
</evidence>
<name>A0A177AP97_9BILA</name>
<keyword evidence="1" id="KW-1133">Transmembrane helix</keyword>
<evidence type="ECO:0000313" key="3">
    <source>
        <dbReference type="Proteomes" id="UP000078046"/>
    </source>
</evidence>
<dbReference type="EMBL" id="LWCA01002486">
    <property type="protein sequence ID" value="OAF63835.1"/>
    <property type="molecule type" value="Genomic_DNA"/>
</dbReference>
<dbReference type="AlphaFoldDB" id="A0A177AP97"/>
<keyword evidence="1" id="KW-0472">Membrane</keyword>
<comment type="caution">
    <text evidence="2">The sequence shown here is derived from an EMBL/GenBank/DDBJ whole genome shotgun (WGS) entry which is preliminary data.</text>
</comment>
<accession>A0A177AP97</accession>
<sequence>MIIKGHNEVHSYLNSNEDVLLLCLKKMSQLVKYTDVSIFVLYVVFIWMILFDNLLNVAFFFAGSCSINMNTFLEIRMF</sequence>
<gene>
    <name evidence="2" type="ORF">A3Q56_08429</name>
</gene>
<organism evidence="2 3">
    <name type="scientific">Intoshia linei</name>
    <dbReference type="NCBI Taxonomy" id="1819745"/>
    <lineage>
        <taxon>Eukaryota</taxon>
        <taxon>Metazoa</taxon>
        <taxon>Spiralia</taxon>
        <taxon>Lophotrochozoa</taxon>
        <taxon>Mesozoa</taxon>
        <taxon>Orthonectida</taxon>
        <taxon>Rhopaluridae</taxon>
        <taxon>Intoshia</taxon>
    </lineage>
</organism>